<dbReference type="SUPFAM" id="SSF56112">
    <property type="entry name" value="Protein kinase-like (PK-like)"/>
    <property type="match status" value="1"/>
</dbReference>
<evidence type="ECO:0000256" key="1">
    <source>
        <dbReference type="ARBA" id="ARBA00023209"/>
    </source>
</evidence>
<keyword evidence="2" id="KW-1208">Phospholipid metabolism</keyword>
<dbReference type="GO" id="GO:0006646">
    <property type="term" value="P:phosphatidylethanolamine biosynthetic process"/>
    <property type="evidence" value="ECO:0007669"/>
    <property type="project" value="TreeGrafter"/>
</dbReference>
<dbReference type="Proteomes" id="UP000035680">
    <property type="component" value="Unassembled WGS sequence"/>
</dbReference>
<reference evidence="4" key="1">
    <citation type="submission" date="2014-07" db="EMBL/GenBank/DDBJ databases">
        <authorList>
            <person name="Martin A.A"/>
            <person name="De Silva N."/>
        </authorList>
    </citation>
    <scope>NUCLEOTIDE SEQUENCE</scope>
</reference>
<reference evidence="5" key="2">
    <citation type="submission" date="2015-08" db="UniProtKB">
        <authorList>
            <consortium name="WormBaseParasite"/>
        </authorList>
    </citation>
    <scope>IDENTIFICATION</scope>
</reference>
<dbReference type="GO" id="GO:0005737">
    <property type="term" value="C:cytoplasm"/>
    <property type="evidence" value="ECO:0007669"/>
    <property type="project" value="TreeGrafter"/>
</dbReference>
<dbReference type="WBParaSite" id="SVE_0241700.1">
    <property type="protein sequence ID" value="SVE_0241700.1"/>
    <property type="gene ID" value="SVE_0241700"/>
</dbReference>
<accession>A0A0K0F0V0</accession>
<dbReference type="AlphaFoldDB" id="A0A0K0F0V0"/>
<keyword evidence="1" id="KW-0444">Lipid biosynthesis</keyword>
<keyword evidence="1" id="KW-0594">Phospholipid biosynthesis</keyword>
<proteinExistence type="inferred from homology"/>
<comment type="similarity">
    <text evidence="3">Belongs to the choline/ethanolamine kinase family.</text>
</comment>
<evidence type="ECO:0000256" key="3">
    <source>
        <dbReference type="ARBA" id="ARBA00038211"/>
    </source>
</evidence>
<sequence length="176" mass="20812">MIRSELKKIEDATTPNYLINIKTIKFSNLKYPEGVTIRQLEKEVKLLEDYVKKYNFKIVFSHNDIFEGNIIVRNDTVIEKDKIISDDENDSIVVIYFEYSSYNFMSFHIAQIIHALAFSYGPNCDHDFHINQKYLTNAGKMSILVNKYLKEMYRINNIITDEEKFNKEISQLLFES</sequence>
<dbReference type="Pfam" id="PF01633">
    <property type="entry name" value="Choline_kinase"/>
    <property type="match status" value="1"/>
</dbReference>
<dbReference type="STRING" id="75913.A0A0K0F0V0"/>
<dbReference type="GO" id="GO:0004305">
    <property type="term" value="F:ethanolamine kinase activity"/>
    <property type="evidence" value="ECO:0007669"/>
    <property type="project" value="TreeGrafter"/>
</dbReference>
<organism evidence="4 5">
    <name type="scientific">Strongyloides venezuelensis</name>
    <name type="common">Threadworm</name>
    <dbReference type="NCBI Taxonomy" id="75913"/>
    <lineage>
        <taxon>Eukaryota</taxon>
        <taxon>Metazoa</taxon>
        <taxon>Ecdysozoa</taxon>
        <taxon>Nematoda</taxon>
        <taxon>Chromadorea</taxon>
        <taxon>Rhabditida</taxon>
        <taxon>Tylenchina</taxon>
        <taxon>Panagrolaimomorpha</taxon>
        <taxon>Strongyloidoidea</taxon>
        <taxon>Strongyloididae</taxon>
        <taxon>Strongyloides</taxon>
    </lineage>
</organism>
<dbReference type="InterPro" id="IPR011009">
    <property type="entry name" value="Kinase-like_dom_sf"/>
</dbReference>
<dbReference type="GO" id="GO:0004103">
    <property type="term" value="F:choline kinase activity"/>
    <property type="evidence" value="ECO:0007669"/>
    <property type="project" value="TreeGrafter"/>
</dbReference>
<dbReference type="PANTHER" id="PTHR22603:SF93">
    <property type="entry name" value="RE24176P"/>
    <property type="match status" value="1"/>
</dbReference>
<name>A0A0K0F0V0_STRVS</name>
<evidence type="ECO:0000313" key="5">
    <source>
        <dbReference type="WBParaSite" id="SVE_0241700.1"/>
    </source>
</evidence>
<evidence type="ECO:0000256" key="2">
    <source>
        <dbReference type="ARBA" id="ARBA00023264"/>
    </source>
</evidence>
<keyword evidence="4" id="KW-1185">Reference proteome</keyword>
<dbReference type="Gene3D" id="3.90.1200.10">
    <property type="match status" value="1"/>
</dbReference>
<dbReference type="PANTHER" id="PTHR22603">
    <property type="entry name" value="CHOLINE/ETHANOALAMINE KINASE"/>
    <property type="match status" value="1"/>
</dbReference>
<protein>
    <submittedName>
        <fullName evidence="5">Choline/ethanolamine kinase</fullName>
    </submittedName>
</protein>
<evidence type="ECO:0000313" key="4">
    <source>
        <dbReference type="Proteomes" id="UP000035680"/>
    </source>
</evidence>
<keyword evidence="1" id="KW-0443">Lipid metabolism</keyword>